<keyword evidence="2" id="KW-1185">Reference proteome</keyword>
<gene>
    <name evidence="1" type="ORF">BC739_007797</name>
</gene>
<evidence type="ECO:0000313" key="1">
    <source>
        <dbReference type="EMBL" id="MBA8930550.1"/>
    </source>
</evidence>
<name>A0ABR6BUF2_9PSEU</name>
<sequence length="29" mass="3125">MTAALGMLLFWAGSLAVAVYIGQRDLLRS</sequence>
<accession>A0ABR6BUF2</accession>
<protein>
    <submittedName>
        <fullName evidence="1">Uncharacterized protein</fullName>
    </submittedName>
</protein>
<evidence type="ECO:0000313" key="2">
    <source>
        <dbReference type="Proteomes" id="UP000517916"/>
    </source>
</evidence>
<comment type="caution">
    <text evidence="1">The sequence shown here is derived from an EMBL/GenBank/DDBJ whole genome shotgun (WGS) entry which is preliminary data.</text>
</comment>
<organism evidence="1 2">
    <name type="scientific">Kutzneria viridogrisea</name>
    <dbReference type="NCBI Taxonomy" id="47990"/>
    <lineage>
        <taxon>Bacteria</taxon>
        <taxon>Bacillati</taxon>
        <taxon>Actinomycetota</taxon>
        <taxon>Actinomycetes</taxon>
        <taxon>Pseudonocardiales</taxon>
        <taxon>Pseudonocardiaceae</taxon>
        <taxon>Kutzneria</taxon>
    </lineage>
</organism>
<reference evidence="1 2" key="1">
    <citation type="submission" date="2020-08" db="EMBL/GenBank/DDBJ databases">
        <title>Genomic Encyclopedia of Archaeal and Bacterial Type Strains, Phase II (KMG-II): from individual species to whole genera.</title>
        <authorList>
            <person name="Goeker M."/>
        </authorList>
    </citation>
    <scope>NUCLEOTIDE SEQUENCE [LARGE SCALE GENOMIC DNA]</scope>
    <source>
        <strain evidence="1 2">DSM 43850</strain>
    </source>
</reference>
<dbReference type="EMBL" id="JACJID010000007">
    <property type="protein sequence ID" value="MBA8930550.1"/>
    <property type="molecule type" value="Genomic_DNA"/>
</dbReference>
<dbReference type="Proteomes" id="UP000517916">
    <property type="component" value="Unassembled WGS sequence"/>
</dbReference>
<proteinExistence type="predicted"/>